<evidence type="ECO:0000313" key="9">
    <source>
        <dbReference type="Proteomes" id="UP000308652"/>
    </source>
</evidence>
<evidence type="ECO:0000256" key="3">
    <source>
        <dbReference type="ARBA" id="ARBA00022989"/>
    </source>
</evidence>
<dbReference type="InterPro" id="IPR011547">
    <property type="entry name" value="SLC26A/SulP_dom"/>
</dbReference>
<evidence type="ECO:0000256" key="1">
    <source>
        <dbReference type="ARBA" id="ARBA00004141"/>
    </source>
</evidence>
<feature type="domain" description="STAS" evidence="7">
    <location>
        <begin position="489"/>
        <end position="596"/>
    </location>
</feature>
<feature type="transmembrane region" description="Helical" evidence="5">
    <location>
        <begin position="122"/>
        <end position="142"/>
    </location>
</feature>
<dbReference type="InterPro" id="IPR052706">
    <property type="entry name" value="Membrane-Transporter-like"/>
</dbReference>
<dbReference type="InterPro" id="IPR014710">
    <property type="entry name" value="RmlC-like_jellyroll"/>
</dbReference>
<organism evidence="8 9">
    <name type="scientific">Crucibulum laeve</name>
    <dbReference type="NCBI Taxonomy" id="68775"/>
    <lineage>
        <taxon>Eukaryota</taxon>
        <taxon>Fungi</taxon>
        <taxon>Dikarya</taxon>
        <taxon>Basidiomycota</taxon>
        <taxon>Agaricomycotina</taxon>
        <taxon>Agaricomycetes</taxon>
        <taxon>Agaricomycetidae</taxon>
        <taxon>Agaricales</taxon>
        <taxon>Agaricineae</taxon>
        <taxon>Nidulariaceae</taxon>
        <taxon>Crucibulum</taxon>
    </lineage>
</organism>
<dbReference type="Pfam" id="PF01740">
    <property type="entry name" value="STAS"/>
    <property type="match status" value="1"/>
</dbReference>
<dbReference type="PANTHER" id="PTHR43310">
    <property type="entry name" value="SULFATE TRANSPORTER YBAR-RELATED"/>
    <property type="match status" value="1"/>
</dbReference>
<feature type="transmembrane region" description="Helical" evidence="5">
    <location>
        <begin position="200"/>
        <end position="217"/>
    </location>
</feature>
<evidence type="ECO:0000259" key="6">
    <source>
        <dbReference type="PROSITE" id="PS50042"/>
    </source>
</evidence>
<dbReference type="Pfam" id="PF00916">
    <property type="entry name" value="Sulfate_transp"/>
    <property type="match status" value="1"/>
</dbReference>
<dbReference type="SUPFAM" id="SSF52091">
    <property type="entry name" value="SpoIIaa-like"/>
    <property type="match status" value="1"/>
</dbReference>
<evidence type="ECO:0000259" key="7">
    <source>
        <dbReference type="PROSITE" id="PS50801"/>
    </source>
</evidence>
<keyword evidence="2 5" id="KW-0812">Transmembrane</keyword>
<dbReference type="Proteomes" id="UP000308652">
    <property type="component" value="Unassembled WGS sequence"/>
</dbReference>
<evidence type="ECO:0000256" key="2">
    <source>
        <dbReference type="ARBA" id="ARBA00022692"/>
    </source>
</evidence>
<dbReference type="CDD" id="cd07042">
    <property type="entry name" value="STAS_SulP_like_sulfate_transporter"/>
    <property type="match status" value="1"/>
</dbReference>
<dbReference type="PROSITE" id="PS50042">
    <property type="entry name" value="CNMP_BINDING_3"/>
    <property type="match status" value="1"/>
</dbReference>
<dbReference type="InterPro" id="IPR018490">
    <property type="entry name" value="cNMP-bd_dom_sf"/>
</dbReference>
<reference evidence="8 9" key="1">
    <citation type="journal article" date="2019" name="Nat. Ecol. Evol.">
        <title>Megaphylogeny resolves global patterns of mushroom evolution.</title>
        <authorList>
            <person name="Varga T."/>
            <person name="Krizsan K."/>
            <person name="Foldi C."/>
            <person name="Dima B."/>
            <person name="Sanchez-Garcia M."/>
            <person name="Sanchez-Ramirez S."/>
            <person name="Szollosi G.J."/>
            <person name="Szarkandi J.G."/>
            <person name="Papp V."/>
            <person name="Albert L."/>
            <person name="Andreopoulos W."/>
            <person name="Angelini C."/>
            <person name="Antonin V."/>
            <person name="Barry K.W."/>
            <person name="Bougher N.L."/>
            <person name="Buchanan P."/>
            <person name="Buyck B."/>
            <person name="Bense V."/>
            <person name="Catcheside P."/>
            <person name="Chovatia M."/>
            <person name="Cooper J."/>
            <person name="Damon W."/>
            <person name="Desjardin D."/>
            <person name="Finy P."/>
            <person name="Geml J."/>
            <person name="Haridas S."/>
            <person name="Hughes K."/>
            <person name="Justo A."/>
            <person name="Karasinski D."/>
            <person name="Kautmanova I."/>
            <person name="Kiss B."/>
            <person name="Kocsube S."/>
            <person name="Kotiranta H."/>
            <person name="LaButti K.M."/>
            <person name="Lechner B.E."/>
            <person name="Liimatainen K."/>
            <person name="Lipzen A."/>
            <person name="Lukacs Z."/>
            <person name="Mihaltcheva S."/>
            <person name="Morgado L.N."/>
            <person name="Niskanen T."/>
            <person name="Noordeloos M.E."/>
            <person name="Ohm R.A."/>
            <person name="Ortiz-Santana B."/>
            <person name="Ovrebo C."/>
            <person name="Racz N."/>
            <person name="Riley R."/>
            <person name="Savchenko A."/>
            <person name="Shiryaev A."/>
            <person name="Soop K."/>
            <person name="Spirin V."/>
            <person name="Szebenyi C."/>
            <person name="Tomsovsky M."/>
            <person name="Tulloss R.E."/>
            <person name="Uehling J."/>
            <person name="Grigoriev I.V."/>
            <person name="Vagvolgyi C."/>
            <person name="Papp T."/>
            <person name="Martin F.M."/>
            <person name="Miettinen O."/>
            <person name="Hibbett D.S."/>
            <person name="Nagy L.G."/>
        </authorList>
    </citation>
    <scope>NUCLEOTIDE SEQUENCE [LARGE SCALE GENOMIC DNA]</scope>
    <source>
        <strain evidence="8 9">CBS 166.37</strain>
    </source>
</reference>
<dbReference type="PROSITE" id="PS50801">
    <property type="entry name" value="STAS"/>
    <property type="match status" value="1"/>
</dbReference>
<feature type="transmembrane region" description="Helical" evidence="5">
    <location>
        <begin position="90"/>
        <end position="110"/>
    </location>
</feature>
<evidence type="ECO:0000313" key="8">
    <source>
        <dbReference type="EMBL" id="TFK38469.1"/>
    </source>
</evidence>
<gene>
    <name evidence="8" type="ORF">BDQ12DRAFT_605948</name>
</gene>
<dbReference type="STRING" id="68775.A0A5C3LZ16"/>
<dbReference type="OrthoDB" id="409725at2759"/>
<dbReference type="InterPro" id="IPR000595">
    <property type="entry name" value="cNMP-bd_dom"/>
</dbReference>
<dbReference type="Pfam" id="PF00027">
    <property type="entry name" value="cNMP_binding"/>
    <property type="match status" value="1"/>
</dbReference>
<dbReference type="SUPFAM" id="SSF51206">
    <property type="entry name" value="cAMP-binding domain-like"/>
    <property type="match status" value="1"/>
</dbReference>
<dbReference type="CDD" id="cd00038">
    <property type="entry name" value="CAP_ED"/>
    <property type="match status" value="1"/>
</dbReference>
<dbReference type="AlphaFoldDB" id="A0A5C3LZ16"/>
<evidence type="ECO:0000256" key="5">
    <source>
        <dbReference type="SAM" id="Phobius"/>
    </source>
</evidence>
<feature type="domain" description="Cyclic nucleotide-binding" evidence="6">
    <location>
        <begin position="679"/>
        <end position="798"/>
    </location>
</feature>
<dbReference type="InterPro" id="IPR036513">
    <property type="entry name" value="STAS_dom_sf"/>
</dbReference>
<evidence type="ECO:0000256" key="4">
    <source>
        <dbReference type="ARBA" id="ARBA00023136"/>
    </source>
</evidence>
<feature type="transmembrane region" description="Helical" evidence="5">
    <location>
        <begin position="418"/>
        <end position="449"/>
    </location>
</feature>
<comment type="subcellular location">
    <subcellularLocation>
        <location evidence="1">Membrane</location>
        <topology evidence="1">Multi-pass membrane protein</topology>
    </subcellularLocation>
</comment>
<dbReference type="GO" id="GO:0016020">
    <property type="term" value="C:membrane"/>
    <property type="evidence" value="ECO:0007669"/>
    <property type="project" value="UniProtKB-SubCell"/>
</dbReference>
<dbReference type="InterPro" id="IPR002645">
    <property type="entry name" value="STAS_dom"/>
</dbReference>
<feature type="transmembrane region" description="Helical" evidence="5">
    <location>
        <begin position="21"/>
        <end position="48"/>
    </location>
</feature>
<feature type="transmembrane region" description="Helical" evidence="5">
    <location>
        <begin position="60"/>
        <end position="78"/>
    </location>
</feature>
<dbReference type="EMBL" id="ML213603">
    <property type="protein sequence ID" value="TFK38469.1"/>
    <property type="molecule type" value="Genomic_DNA"/>
</dbReference>
<feature type="transmembrane region" description="Helical" evidence="5">
    <location>
        <begin position="154"/>
        <end position="174"/>
    </location>
</feature>
<keyword evidence="3 5" id="KW-1133">Transmembrane helix</keyword>
<sequence length="814" mass="90198">MRNVKEKVRELDVKNPKHIKTAAKALPAVLLGCLLNILDGVSYGMIIFPSSGIFSDLGPMGVSMFFVSTVVAQLVYTFGGSGFAGANGSMMIEVVPFFHILATSIAAQIGEDKPKEITATTLVAYALSSILTGLSFFLLGFLKLGVIVGFFPRHILVGCIGGVGAFLIITGFAVSMRVDDDDLGANLDTFRMIFMDGHKLTMWMIPMVLAVLLRTITHKWHHQLIFPIYFIAIPILFYVIITAARLNLGELRSEGWLFDMGSSGQESWYKFYSYLDWRAVQFAPLWSTLPTQFALLFFNILHPPLNVPALAVSLNDDVDTNKELVAHGYSNLLAGLVGTVPNYLVYVNTLLFYRVGGGNRIAGFLLAVATAILLLIGTGPIAFIPVMVVGALIFVLGIDLVKEALWDTRHRVSRTEYITIVSIMACMTVWDFVIGVLFGIIVSCFFFVVQNSQRRSIRAIHTGDTAMSAVRRPSLQRAYIREVSKQTTILRLQGFLFFGTITYVEETIRSLVEGPSWQHNPVQFLVLDLSLVAGVDMSSAEAFVRIQRVLSGKCVTLVFCGFTADSPVGKALESVDVLGTPGVELFNNINDAMEWTENAYLRAWFRQQKVETSANALTVPGRQDADIEYSRLVGSFVRSPRRSHLYDVGNRTIANEVHHHPEPEHTAEPLNTLIKAFSSYGDVDPYEFRPIEKYLQRMSVPANVVLWKQGDPSDGLYIIESGVLRATYEFANSARIEESMVPGTVAGELSALSDSPRNATVVVEHAAVLWKLDADHMRRLQFEEPELSRLFMILILKAAKTDYDILLSSLASRQ</sequence>
<protein>
    <submittedName>
        <fullName evidence="8">Sulfate transporter family-domain-containing protein</fullName>
    </submittedName>
</protein>
<dbReference type="Gene3D" id="3.30.750.24">
    <property type="entry name" value="STAS domain"/>
    <property type="match status" value="1"/>
</dbReference>
<feature type="transmembrane region" description="Helical" evidence="5">
    <location>
        <begin position="224"/>
        <end position="246"/>
    </location>
</feature>
<dbReference type="Gene3D" id="2.60.120.10">
    <property type="entry name" value="Jelly Rolls"/>
    <property type="match status" value="1"/>
</dbReference>
<feature type="transmembrane region" description="Helical" evidence="5">
    <location>
        <begin position="365"/>
        <end position="398"/>
    </location>
</feature>
<dbReference type="PANTHER" id="PTHR43310:SF4">
    <property type="entry name" value="AFR304WP"/>
    <property type="match status" value="1"/>
</dbReference>
<dbReference type="SMART" id="SM00100">
    <property type="entry name" value="cNMP"/>
    <property type="match status" value="1"/>
</dbReference>
<keyword evidence="4 5" id="KW-0472">Membrane</keyword>
<keyword evidence="9" id="KW-1185">Reference proteome</keyword>
<name>A0A5C3LZ16_9AGAR</name>
<accession>A0A5C3LZ16</accession>
<feature type="transmembrane region" description="Helical" evidence="5">
    <location>
        <begin position="332"/>
        <end position="353"/>
    </location>
</feature>
<proteinExistence type="predicted"/>